<name>A0ACC0K4Z5_CHOFU</name>
<keyword evidence="2" id="KW-1185">Reference proteome</keyword>
<sequence>MAVRALKTMLVLVILAVVVVCVIGPGHVRVPACDEVCGRTDPEKDACCKAHGNYGWNNCYGGKMECYR</sequence>
<dbReference type="Proteomes" id="UP001064048">
    <property type="component" value="Chromosome 30"/>
</dbReference>
<comment type="caution">
    <text evidence="1">The sequence shown here is derived from an EMBL/GenBank/DDBJ whole genome shotgun (WGS) entry which is preliminary data.</text>
</comment>
<evidence type="ECO:0000313" key="1">
    <source>
        <dbReference type="EMBL" id="KAI8431466.1"/>
    </source>
</evidence>
<gene>
    <name evidence="1" type="ORF">MSG28_015983</name>
</gene>
<organism evidence="1 2">
    <name type="scientific">Choristoneura fumiferana</name>
    <name type="common">Spruce budworm moth</name>
    <name type="synonym">Archips fumiferana</name>
    <dbReference type="NCBI Taxonomy" id="7141"/>
    <lineage>
        <taxon>Eukaryota</taxon>
        <taxon>Metazoa</taxon>
        <taxon>Ecdysozoa</taxon>
        <taxon>Arthropoda</taxon>
        <taxon>Hexapoda</taxon>
        <taxon>Insecta</taxon>
        <taxon>Pterygota</taxon>
        <taxon>Neoptera</taxon>
        <taxon>Endopterygota</taxon>
        <taxon>Lepidoptera</taxon>
        <taxon>Glossata</taxon>
        <taxon>Ditrysia</taxon>
        <taxon>Tortricoidea</taxon>
        <taxon>Tortricidae</taxon>
        <taxon>Tortricinae</taxon>
        <taxon>Choristoneura</taxon>
    </lineage>
</organism>
<protein>
    <submittedName>
        <fullName evidence="1">Uncharacterized protein</fullName>
    </submittedName>
</protein>
<proteinExistence type="predicted"/>
<accession>A0ACC0K4Z5</accession>
<evidence type="ECO:0000313" key="2">
    <source>
        <dbReference type="Proteomes" id="UP001064048"/>
    </source>
</evidence>
<reference evidence="1 2" key="1">
    <citation type="journal article" date="2022" name="Genome Biol. Evol.">
        <title>The Spruce Budworm Genome: Reconstructing the Evolutionary History of Antifreeze Proteins.</title>
        <authorList>
            <person name="Beliveau C."/>
            <person name="Gagne P."/>
            <person name="Picq S."/>
            <person name="Vernygora O."/>
            <person name="Keeling C.I."/>
            <person name="Pinkney K."/>
            <person name="Doucet D."/>
            <person name="Wen F."/>
            <person name="Johnston J.S."/>
            <person name="Maaroufi H."/>
            <person name="Boyle B."/>
            <person name="Laroche J."/>
            <person name="Dewar K."/>
            <person name="Juretic N."/>
            <person name="Blackburn G."/>
            <person name="Nisole A."/>
            <person name="Brunet B."/>
            <person name="Brandao M."/>
            <person name="Lumley L."/>
            <person name="Duan J."/>
            <person name="Quan G."/>
            <person name="Lucarotti C.J."/>
            <person name="Roe A.D."/>
            <person name="Sperling F.A.H."/>
            <person name="Levesque R.C."/>
            <person name="Cusson M."/>
        </authorList>
    </citation>
    <scope>NUCLEOTIDE SEQUENCE [LARGE SCALE GENOMIC DNA]</scope>
    <source>
        <strain evidence="1">Glfc:IPQL:Cfum</strain>
    </source>
</reference>
<dbReference type="EMBL" id="CM046130">
    <property type="protein sequence ID" value="KAI8431466.1"/>
    <property type="molecule type" value="Genomic_DNA"/>
</dbReference>